<evidence type="ECO:0000259" key="1">
    <source>
        <dbReference type="Pfam" id="PF12937"/>
    </source>
</evidence>
<dbReference type="OrthoDB" id="2757201at2759"/>
<dbReference type="AlphaFoldDB" id="A0A371CVR7"/>
<dbReference type="InterPro" id="IPR036047">
    <property type="entry name" value="F-box-like_dom_sf"/>
</dbReference>
<dbReference type="Gene3D" id="1.20.1280.50">
    <property type="match status" value="1"/>
</dbReference>
<feature type="domain" description="F-box" evidence="1">
    <location>
        <begin position="4"/>
        <end position="35"/>
    </location>
</feature>
<dbReference type="EMBL" id="KZ857450">
    <property type="protein sequence ID" value="RDX44379.1"/>
    <property type="molecule type" value="Genomic_DNA"/>
</dbReference>
<gene>
    <name evidence="2" type="ORF">OH76DRAFT_1305780</name>
</gene>
<reference evidence="2 3" key="1">
    <citation type="journal article" date="2018" name="Biotechnol. Biofuels">
        <title>Integrative visual omics of the white-rot fungus Polyporus brumalis exposes the biotechnological potential of its oxidative enzymes for delignifying raw plant biomass.</title>
        <authorList>
            <person name="Miyauchi S."/>
            <person name="Rancon A."/>
            <person name="Drula E."/>
            <person name="Hage H."/>
            <person name="Chaduli D."/>
            <person name="Favel A."/>
            <person name="Grisel S."/>
            <person name="Henrissat B."/>
            <person name="Herpoel-Gimbert I."/>
            <person name="Ruiz-Duenas F.J."/>
            <person name="Chevret D."/>
            <person name="Hainaut M."/>
            <person name="Lin J."/>
            <person name="Wang M."/>
            <person name="Pangilinan J."/>
            <person name="Lipzen A."/>
            <person name="Lesage-Meessen L."/>
            <person name="Navarro D."/>
            <person name="Riley R."/>
            <person name="Grigoriev I.V."/>
            <person name="Zhou S."/>
            <person name="Raouche S."/>
            <person name="Rosso M.N."/>
        </authorList>
    </citation>
    <scope>NUCLEOTIDE SEQUENCE [LARGE SCALE GENOMIC DNA]</scope>
    <source>
        <strain evidence="2 3">BRFM 1820</strain>
    </source>
</reference>
<dbReference type="SUPFAM" id="SSF81383">
    <property type="entry name" value="F-box domain"/>
    <property type="match status" value="1"/>
</dbReference>
<evidence type="ECO:0000313" key="3">
    <source>
        <dbReference type="Proteomes" id="UP000256964"/>
    </source>
</evidence>
<feature type="non-terminal residue" evidence="2">
    <location>
        <position position="92"/>
    </location>
</feature>
<protein>
    <recommendedName>
        <fullName evidence="1">F-box domain-containing protein</fullName>
    </recommendedName>
</protein>
<dbReference type="Pfam" id="PF12937">
    <property type="entry name" value="F-box-like"/>
    <property type="match status" value="1"/>
</dbReference>
<proteinExistence type="predicted"/>
<evidence type="ECO:0000313" key="2">
    <source>
        <dbReference type="EMBL" id="RDX44379.1"/>
    </source>
</evidence>
<name>A0A371CVR7_9APHY</name>
<dbReference type="Proteomes" id="UP000256964">
    <property type="component" value="Unassembled WGS sequence"/>
</dbReference>
<sequence>MSEILPPELTDRIIGFVGTLDKKTLCSCALVCRQWLPASRLALLYYVRVDSPRTYELLVSRVLHSDGARPYLADVRVLDIFHGWPQRNFPSP</sequence>
<keyword evidence="3" id="KW-1185">Reference proteome</keyword>
<organism evidence="2 3">
    <name type="scientific">Lentinus brumalis</name>
    <dbReference type="NCBI Taxonomy" id="2498619"/>
    <lineage>
        <taxon>Eukaryota</taxon>
        <taxon>Fungi</taxon>
        <taxon>Dikarya</taxon>
        <taxon>Basidiomycota</taxon>
        <taxon>Agaricomycotina</taxon>
        <taxon>Agaricomycetes</taxon>
        <taxon>Polyporales</taxon>
        <taxon>Polyporaceae</taxon>
        <taxon>Lentinus</taxon>
    </lineage>
</organism>
<accession>A0A371CVR7</accession>
<dbReference type="InterPro" id="IPR001810">
    <property type="entry name" value="F-box_dom"/>
</dbReference>